<dbReference type="Proteomes" id="UP001604336">
    <property type="component" value="Unassembled WGS sequence"/>
</dbReference>
<sequence>MWENFVNKECIFISDNLTKKLIVVGTHLKVSSFNGLSTSTKANSSFLFDSPFQQAMHLRYCNPTFGWRQEPILGSSINHSGVCPVTIATRSRMLASVRCTTAYIVNPLAHEQRQEDSTGSINGTMIGDTTEVLLQRYAKRLMELTSSGDQIQILDEIRITAEENHIFYIKAIKKDSQMDHFKYDIIFMMETSSLGTINEPKNVMDKGSDVGFISCYAANSNACRPLSSTVKHMLFESPCQPTPNKWPIEEHVTTEIETLSKTTPKKKRRL</sequence>
<evidence type="ECO:0000313" key="1">
    <source>
        <dbReference type="EMBL" id="KAL2464877.1"/>
    </source>
</evidence>
<name>A0ABD1PLT5_9LAMI</name>
<organism evidence="1 2">
    <name type="scientific">Abeliophyllum distichum</name>
    <dbReference type="NCBI Taxonomy" id="126358"/>
    <lineage>
        <taxon>Eukaryota</taxon>
        <taxon>Viridiplantae</taxon>
        <taxon>Streptophyta</taxon>
        <taxon>Embryophyta</taxon>
        <taxon>Tracheophyta</taxon>
        <taxon>Spermatophyta</taxon>
        <taxon>Magnoliopsida</taxon>
        <taxon>eudicotyledons</taxon>
        <taxon>Gunneridae</taxon>
        <taxon>Pentapetalae</taxon>
        <taxon>asterids</taxon>
        <taxon>lamiids</taxon>
        <taxon>Lamiales</taxon>
        <taxon>Oleaceae</taxon>
        <taxon>Forsythieae</taxon>
        <taxon>Abeliophyllum</taxon>
    </lineage>
</organism>
<accession>A0ABD1PLT5</accession>
<gene>
    <name evidence="1" type="ORF">Adt_40728</name>
</gene>
<evidence type="ECO:0000313" key="2">
    <source>
        <dbReference type="Proteomes" id="UP001604336"/>
    </source>
</evidence>
<reference evidence="2" key="1">
    <citation type="submission" date="2024-07" db="EMBL/GenBank/DDBJ databases">
        <title>Two chromosome-level genome assemblies of Korean endemic species Abeliophyllum distichum and Forsythia ovata (Oleaceae).</title>
        <authorList>
            <person name="Jang H."/>
        </authorList>
    </citation>
    <scope>NUCLEOTIDE SEQUENCE [LARGE SCALE GENOMIC DNA]</scope>
</reference>
<dbReference type="EMBL" id="JBFOLK010000013">
    <property type="protein sequence ID" value="KAL2464877.1"/>
    <property type="molecule type" value="Genomic_DNA"/>
</dbReference>
<keyword evidence="2" id="KW-1185">Reference proteome</keyword>
<comment type="caution">
    <text evidence="1">The sequence shown here is derived from an EMBL/GenBank/DDBJ whole genome shotgun (WGS) entry which is preliminary data.</text>
</comment>
<proteinExistence type="predicted"/>
<dbReference type="AlphaFoldDB" id="A0ABD1PLT5"/>
<protein>
    <submittedName>
        <fullName evidence="1">Replication protein A 70 kDa DNA-binding subunit B-like</fullName>
    </submittedName>
</protein>